<dbReference type="GO" id="GO:0003677">
    <property type="term" value="F:DNA binding"/>
    <property type="evidence" value="ECO:0007669"/>
    <property type="project" value="TreeGrafter"/>
</dbReference>
<evidence type="ECO:0000256" key="1">
    <source>
        <dbReference type="ARBA" id="ARBA00001974"/>
    </source>
</evidence>
<dbReference type="InterPro" id="IPR018394">
    <property type="entry name" value="DNA_photolyase_1_CS_C"/>
</dbReference>
<evidence type="ECO:0000256" key="4">
    <source>
        <dbReference type="ARBA" id="ARBA00022991"/>
    </source>
</evidence>
<dbReference type="PRINTS" id="PR00147">
    <property type="entry name" value="DNAPHOTLYASE"/>
</dbReference>
<dbReference type="PANTHER" id="PTHR11455:SF9">
    <property type="entry name" value="CRYPTOCHROME CIRCADIAN CLOCK 5 ISOFORM X1"/>
    <property type="match status" value="1"/>
</dbReference>
<keyword evidence="4" id="KW-0157">Chromophore</keyword>
<dbReference type="PROSITE" id="PS51645">
    <property type="entry name" value="PHR_CRY_ALPHA_BETA"/>
    <property type="match status" value="1"/>
</dbReference>
<reference evidence="6" key="1">
    <citation type="submission" date="2020-05" db="EMBL/GenBank/DDBJ databases">
        <authorList>
            <person name="Chiriac C."/>
            <person name="Salcher M."/>
            <person name="Ghai R."/>
            <person name="Kavagutti S V."/>
        </authorList>
    </citation>
    <scope>NUCLEOTIDE SEQUENCE</scope>
</reference>
<keyword evidence="2" id="KW-0285">Flavoprotein</keyword>
<dbReference type="InterPro" id="IPR036134">
    <property type="entry name" value="Crypto/Photolyase_FAD-like_sf"/>
</dbReference>
<proteinExistence type="predicted"/>
<dbReference type="Gene3D" id="1.25.40.80">
    <property type="match status" value="1"/>
</dbReference>
<name>A0A6J6PH63_9ZZZZ</name>
<sequence length="457" mass="50883">MEPGDSCSLIVFTRDLRIRDLPALQASIEASPKVITAFILDDDLLESLSSAPNRLSFLLDSLCDLRDSIRELGGELVLRRGNWVVEVARLVSETGASSVHMSQDVSAFARSRMDQLTASLADSSCKIQLHPGVTVLPPGTNSPGTGGFWKVFTPYYNKWIEARWRDVLPPPKQIHHLAGIPSLSVPALSELSVSATSPNLATGGESAGLERLKIWAKSSLQTYEENHNALALDDSSRIAPYLHFGCLSPLEVAARLQGRPGAAPFIRQLCWRDFYHQALSARPEISQVDYRNRGDVWRQDEQDAEAWRQGRTGYPLVDAAMQQLLLEGFMHNRARMVVASFLTKDLYLDWRIGAAHFMKFLADADVANNQLNWQWTAGTGSDTNPNRIFNPTVQSVRFDPDGGYIRRYLPALAGLEAPLIHDPDIETRRLLGYPEKMVDHKLAIEAYRAQLASYKSS</sequence>
<evidence type="ECO:0000313" key="6">
    <source>
        <dbReference type="EMBL" id="CAB4695614.1"/>
    </source>
</evidence>
<dbReference type="Pfam" id="PF00875">
    <property type="entry name" value="DNA_photolyase"/>
    <property type="match status" value="1"/>
</dbReference>
<evidence type="ECO:0000256" key="2">
    <source>
        <dbReference type="ARBA" id="ARBA00022630"/>
    </source>
</evidence>
<dbReference type="AlphaFoldDB" id="A0A6J6PH63"/>
<comment type="cofactor">
    <cofactor evidence="1">
        <name>FAD</name>
        <dbReference type="ChEBI" id="CHEBI:57692"/>
    </cofactor>
</comment>
<dbReference type="SUPFAM" id="SSF48173">
    <property type="entry name" value="Cryptochrome/photolyase FAD-binding domain"/>
    <property type="match status" value="1"/>
</dbReference>
<dbReference type="GO" id="GO:0071949">
    <property type="term" value="F:FAD binding"/>
    <property type="evidence" value="ECO:0007669"/>
    <property type="project" value="TreeGrafter"/>
</dbReference>
<dbReference type="GO" id="GO:0006139">
    <property type="term" value="P:nucleobase-containing compound metabolic process"/>
    <property type="evidence" value="ECO:0007669"/>
    <property type="project" value="UniProtKB-ARBA"/>
</dbReference>
<dbReference type="PROSITE" id="PS00691">
    <property type="entry name" value="DNA_PHOTOLYASES_1_2"/>
    <property type="match status" value="1"/>
</dbReference>
<organism evidence="6">
    <name type="scientific">freshwater metagenome</name>
    <dbReference type="NCBI Taxonomy" id="449393"/>
    <lineage>
        <taxon>unclassified sequences</taxon>
        <taxon>metagenomes</taxon>
        <taxon>ecological metagenomes</taxon>
    </lineage>
</organism>
<dbReference type="EMBL" id="CAEZXS010000061">
    <property type="protein sequence ID" value="CAB4695614.1"/>
    <property type="molecule type" value="Genomic_DNA"/>
</dbReference>
<keyword evidence="3" id="KW-0274">FAD</keyword>
<dbReference type="PANTHER" id="PTHR11455">
    <property type="entry name" value="CRYPTOCHROME"/>
    <property type="match status" value="1"/>
</dbReference>
<dbReference type="Gene3D" id="3.40.50.620">
    <property type="entry name" value="HUPs"/>
    <property type="match status" value="1"/>
</dbReference>
<dbReference type="GO" id="GO:0003904">
    <property type="term" value="F:deoxyribodipyrimidine photo-lyase activity"/>
    <property type="evidence" value="ECO:0007669"/>
    <property type="project" value="TreeGrafter"/>
</dbReference>
<gene>
    <name evidence="6" type="ORF">UFOPK2582_00668</name>
</gene>
<dbReference type="InterPro" id="IPR002081">
    <property type="entry name" value="Cryptochrome/DNA_photolyase_1"/>
</dbReference>
<dbReference type="SUPFAM" id="SSF52425">
    <property type="entry name" value="Cryptochrome/photolyase, N-terminal domain"/>
    <property type="match status" value="1"/>
</dbReference>
<evidence type="ECO:0000256" key="3">
    <source>
        <dbReference type="ARBA" id="ARBA00022827"/>
    </source>
</evidence>
<protein>
    <submittedName>
        <fullName evidence="6">Unannotated protein</fullName>
    </submittedName>
</protein>
<dbReference type="GO" id="GO:0006950">
    <property type="term" value="P:response to stress"/>
    <property type="evidence" value="ECO:0007669"/>
    <property type="project" value="UniProtKB-ARBA"/>
</dbReference>
<dbReference type="Pfam" id="PF03441">
    <property type="entry name" value="FAD_binding_7"/>
    <property type="match status" value="1"/>
</dbReference>
<feature type="domain" description="Photolyase/cryptochrome alpha/beta" evidence="5">
    <location>
        <begin position="6"/>
        <end position="135"/>
    </location>
</feature>
<dbReference type="InterPro" id="IPR014729">
    <property type="entry name" value="Rossmann-like_a/b/a_fold"/>
</dbReference>
<dbReference type="InterPro" id="IPR006050">
    <property type="entry name" value="DNA_photolyase_N"/>
</dbReference>
<dbReference type="InterPro" id="IPR036155">
    <property type="entry name" value="Crypto/Photolyase_N_sf"/>
</dbReference>
<evidence type="ECO:0000259" key="5">
    <source>
        <dbReference type="PROSITE" id="PS51645"/>
    </source>
</evidence>
<dbReference type="Gene3D" id="1.10.579.10">
    <property type="entry name" value="DNA Cyclobutane Dipyrimidine Photolyase, subunit A, domain 3"/>
    <property type="match status" value="1"/>
</dbReference>
<dbReference type="InterPro" id="IPR005101">
    <property type="entry name" value="Cryptochr/Photolyase_FAD-bd"/>
</dbReference>
<dbReference type="GO" id="GO:0009416">
    <property type="term" value="P:response to light stimulus"/>
    <property type="evidence" value="ECO:0007669"/>
    <property type="project" value="TreeGrafter"/>
</dbReference>
<accession>A0A6J6PH63</accession>